<protein>
    <recommendedName>
        <fullName evidence="3">DDE Tnp4 domain-containing protein</fullName>
    </recommendedName>
</protein>
<accession>A0ABQ9HAC6</accession>
<dbReference type="EMBL" id="JARBHB010000006">
    <property type="protein sequence ID" value="KAJ8881201.1"/>
    <property type="molecule type" value="Genomic_DNA"/>
</dbReference>
<evidence type="ECO:0000313" key="4">
    <source>
        <dbReference type="EMBL" id="KAJ8881201.1"/>
    </source>
</evidence>
<keyword evidence="5" id="KW-1185">Reference proteome</keyword>
<gene>
    <name evidence="4" type="ORF">PR048_017674</name>
</gene>
<reference evidence="4 5" key="1">
    <citation type="submission" date="2023-02" db="EMBL/GenBank/DDBJ databases">
        <title>LHISI_Scaffold_Assembly.</title>
        <authorList>
            <person name="Stuart O.P."/>
            <person name="Cleave R."/>
            <person name="Magrath M.J.L."/>
            <person name="Mikheyev A.S."/>
        </authorList>
    </citation>
    <scope>NUCLEOTIDE SEQUENCE [LARGE SCALE GENOMIC DNA]</scope>
    <source>
        <strain evidence="4">Daus_M_001</strain>
        <tissue evidence="4">Leg muscle</tissue>
    </source>
</reference>
<dbReference type="Pfam" id="PF13359">
    <property type="entry name" value="DDE_Tnp_4"/>
    <property type="match status" value="1"/>
</dbReference>
<dbReference type="Proteomes" id="UP001159363">
    <property type="component" value="Chromosome 5"/>
</dbReference>
<comment type="cofactor">
    <cofactor evidence="1">
        <name>a divalent metal cation</name>
        <dbReference type="ChEBI" id="CHEBI:60240"/>
    </cofactor>
</comment>
<proteinExistence type="predicted"/>
<name>A0ABQ9HAC6_9NEOP</name>
<evidence type="ECO:0000313" key="5">
    <source>
        <dbReference type="Proteomes" id="UP001159363"/>
    </source>
</evidence>
<comment type="caution">
    <text evidence="4">The sequence shown here is derived from an EMBL/GenBank/DDBJ whole genome shotgun (WGS) entry which is preliminary data.</text>
</comment>
<evidence type="ECO:0000256" key="1">
    <source>
        <dbReference type="ARBA" id="ARBA00001968"/>
    </source>
</evidence>
<sequence>MADVDHNHCFTFIDLGSKGSQSDDGLALENSLILDGGFLVVLNFRISRVRRIVQNAFGIFVSRFRVFDTKLSCKLPTVNKLVRAACALHNWLWITSTATHFPRGAVDDEYFDSAEVIPGRW</sequence>
<keyword evidence="2" id="KW-0479">Metal-binding</keyword>
<organism evidence="4 5">
    <name type="scientific">Dryococelus australis</name>
    <dbReference type="NCBI Taxonomy" id="614101"/>
    <lineage>
        <taxon>Eukaryota</taxon>
        <taxon>Metazoa</taxon>
        <taxon>Ecdysozoa</taxon>
        <taxon>Arthropoda</taxon>
        <taxon>Hexapoda</taxon>
        <taxon>Insecta</taxon>
        <taxon>Pterygota</taxon>
        <taxon>Neoptera</taxon>
        <taxon>Polyneoptera</taxon>
        <taxon>Phasmatodea</taxon>
        <taxon>Verophasmatodea</taxon>
        <taxon>Anareolatae</taxon>
        <taxon>Phasmatidae</taxon>
        <taxon>Eurycanthinae</taxon>
        <taxon>Dryococelus</taxon>
    </lineage>
</organism>
<evidence type="ECO:0000259" key="3">
    <source>
        <dbReference type="Pfam" id="PF13359"/>
    </source>
</evidence>
<evidence type="ECO:0000256" key="2">
    <source>
        <dbReference type="ARBA" id="ARBA00022723"/>
    </source>
</evidence>
<feature type="domain" description="DDE Tnp4" evidence="3">
    <location>
        <begin position="42"/>
        <end position="90"/>
    </location>
</feature>
<dbReference type="InterPro" id="IPR027806">
    <property type="entry name" value="HARBI1_dom"/>
</dbReference>